<feature type="domain" description="GH10" evidence="6">
    <location>
        <begin position="206"/>
        <end position="502"/>
    </location>
</feature>
<evidence type="ECO:0000256" key="3">
    <source>
        <dbReference type="ARBA" id="ARBA00023277"/>
    </source>
</evidence>
<evidence type="ECO:0000256" key="5">
    <source>
        <dbReference type="SAM" id="SignalP"/>
    </source>
</evidence>
<dbReference type="InterPro" id="IPR044846">
    <property type="entry name" value="GH10"/>
</dbReference>
<dbReference type="InterPro" id="IPR008979">
    <property type="entry name" value="Galactose-bd-like_sf"/>
</dbReference>
<proteinExistence type="inferred from homology"/>
<comment type="similarity">
    <text evidence="1">Belongs to the glycosyl hydrolase 10 (cellulase F) family.</text>
</comment>
<evidence type="ECO:0000313" key="7">
    <source>
        <dbReference type="EMBL" id="OWF48072.1"/>
    </source>
</evidence>
<dbReference type="PRINTS" id="PR00134">
    <property type="entry name" value="GLHYDRLASE10"/>
</dbReference>
<organism evidence="7 8">
    <name type="scientific">Mizuhopecten yessoensis</name>
    <name type="common">Japanese scallop</name>
    <name type="synonym">Patinopecten yessoensis</name>
    <dbReference type="NCBI Taxonomy" id="6573"/>
    <lineage>
        <taxon>Eukaryota</taxon>
        <taxon>Metazoa</taxon>
        <taxon>Spiralia</taxon>
        <taxon>Lophotrochozoa</taxon>
        <taxon>Mollusca</taxon>
        <taxon>Bivalvia</taxon>
        <taxon>Autobranchia</taxon>
        <taxon>Pteriomorphia</taxon>
        <taxon>Pectinida</taxon>
        <taxon>Pectinoidea</taxon>
        <taxon>Pectinidae</taxon>
        <taxon>Mizuhopecten</taxon>
    </lineage>
</organism>
<dbReference type="AlphaFoldDB" id="A0A210QH56"/>
<dbReference type="Gene3D" id="2.60.120.260">
    <property type="entry name" value="Galactose-binding domain-like"/>
    <property type="match status" value="1"/>
</dbReference>
<comment type="caution">
    <text evidence="7">The sequence shown here is derived from an EMBL/GenBank/DDBJ whole genome shotgun (WGS) entry which is preliminary data.</text>
</comment>
<evidence type="ECO:0000256" key="4">
    <source>
        <dbReference type="ARBA" id="ARBA00023326"/>
    </source>
</evidence>
<dbReference type="PANTHER" id="PTHR31490">
    <property type="entry name" value="GLYCOSYL HYDROLASE"/>
    <property type="match status" value="1"/>
</dbReference>
<gene>
    <name evidence="7" type="ORF">KP79_PYT16309</name>
</gene>
<dbReference type="EMBL" id="NEDP02003732">
    <property type="protein sequence ID" value="OWF48072.1"/>
    <property type="molecule type" value="Genomic_DNA"/>
</dbReference>
<dbReference type="PROSITE" id="PS51760">
    <property type="entry name" value="GH10_2"/>
    <property type="match status" value="1"/>
</dbReference>
<dbReference type="InterPro" id="IPR001000">
    <property type="entry name" value="GH10_dom"/>
</dbReference>
<dbReference type="SUPFAM" id="SSF49785">
    <property type="entry name" value="Galactose-binding domain-like"/>
    <property type="match status" value="1"/>
</dbReference>
<keyword evidence="5" id="KW-0732">Signal</keyword>
<evidence type="ECO:0000256" key="1">
    <source>
        <dbReference type="ARBA" id="ARBA00007495"/>
    </source>
</evidence>
<name>A0A210QH56_MIZYE</name>
<evidence type="ECO:0000313" key="8">
    <source>
        <dbReference type="Proteomes" id="UP000242188"/>
    </source>
</evidence>
<sequence>MKRVCLILFLCLGQTISELFQNGDFESHQFHGNWQCNSCQLSLTTDHVVGHHSGMVTHRQHTWAGLYYDVSVSTGKTYVIKGFIKLQNKVAGSMYQTVHVMIKGTDLHGNTHYQTVSEDRHVQQEFEWTEIGGDFIITNQGMTNIRIYLQVENKDTNYLVDGMSLTELPVDSQWKSKANARIEANRKSNMDIRIINGHGADTSHLQIELNQTKSAFAFGTAINADAIHDPAQKGYQDFFYNNFEWAVLENALKWRLMEWTQGHANFDRPMAAINAMISKGIKVRGHNMYWSVDKSVPKWLSTMNSQQLLQAMHTHLNDMISHTRGKLEHWDVNNEDIHGNYFARHLTNPNITQDMFNWLHQAEPGVKLFLNEFNVVSSRYSTTAYKEHARRFNEASVPIYGAGIQSHFDNSHQDMTTVQYRLNKVAETGLPLWITELTVEDHNETQKADKLEDLLTLYLSHPLVEGVLLWGYSDMHVYSQGIALTHGPSCTPNAAGLRYQQLYRKWRTHKTTNLHNQTIRGFKGDYTLKVKSHGQTIETHTFTLTDSTKTLSVHLSGNGANAHSNTIIT</sequence>
<protein>
    <submittedName>
        <fullName evidence="7">Exoglucanase XynX</fullName>
    </submittedName>
</protein>
<keyword evidence="4" id="KW-0624">Polysaccharide degradation</keyword>
<dbReference type="SMART" id="SM00633">
    <property type="entry name" value="Glyco_10"/>
    <property type="match status" value="1"/>
</dbReference>
<dbReference type="GO" id="GO:0000272">
    <property type="term" value="P:polysaccharide catabolic process"/>
    <property type="evidence" value="ECO:0007669"/>
    <property type="project" value="UniProtKB-KW"/>
</dbReference>
<dbReference type="Pfam" id="PF00331">
    <property type="entry name" value="Glyco_hydro_10"/>
    <property type="match status" value="1"/>
</dbReference>
<dbReference type="GO" id="GO:0031176">
    <property type="term" value="F:endo-1,4-beta-xylanase activity"/>
    <property type="evidence" value="ECO:0007669"/>
    <property type="project" value="UniProtKB-ARBA"/>
</dbReference>
<keyword evidence="2" id="KW-0378">Hydrolase</keyword>
<dbReference type="PANTHER" id="PTHR31490:SF1">
    <property type="entry name" value="ENDO-1,4-BETA-XYLANASE 1"/>
    <property type="match status" value="1"/>
</dbReference>
<evidence type="ECO:0000256" key="2">
    <source>
        <dbReference type="ARBA" id="ARBA00022801"/>
    </source>
</evidence>
<dbReference type="InterPro" id="IPR017853">
    <property type="entry name" value="GH"/>
</dbReference>
<reference evidence="7 8" key="1">
    <citation type="journal article" date="2017" name="Nat. Ecol. Evol.">
        <title>Scallop genome provides insights into evolution of bilaterian karyotype and development.</title>
        <authorList>
            <person name="Wang S."/>
            <person name="Zhang J."/>
            <person name="Jiao W."/>
            <person name="Li J."/>
            <person name="Xun X."/>
            <person name="Sun Y."/>
            <person name="Guo X."/>
            <person name="Huan P."/>
            <person name="Dong B."/>
            <person name="Zhang L."/>
            <person name="Hu X."/>
            <person name="Sun X."/>
            <person name="Wang J."/>
            <person name="Zhao C."/>
            <person name="Wang Y."/>
            <person name="Wang D."/>
            <person name="Huang X."/>
            <person name="Wang R."/>
            <person name="Lv J."/>
            <person name="Li Y."/>
            <person name="Zhang Z."/>
            <person name="Liu B."/>
            <person name="Lu W."/>
            <person name="Hui Y."/>
            <person name="Liang J."/>
            <person name="Zhou Z."/>
            <person name="Hou R."/>
            <person name="Li X."/>
            <person name="Liu Y."/>
            <person name="Li H."/>
            <person name="Ning X."/>
            <person name="Lin Y."/>
            <person name="Zhao L."/>
            <person name="Xing Q."/>
            <person name="Dou J."/>
            <person name="Li Y."/>
            <person name="Mao J."/>
            <person name="Guo H."/>
            <person name="Dou H."/>
            <person name="Li T."/>
            <person name="Mu C."/>
            <person name="Jiang W."/>
            <person name="Fu Q."/>
            <person name="Fu X."/>
            <person name="Miao Y."/>
            <person name="Liu J."/>
            <person name="Yu Q."/>
            <person name="Li R."/>
            <person name="Liao H."/>
            <person name="Li X."/>
            <person name="Kong Y."/>
            <person name="Jiang Z."/>
            <person name="Chourrout D."/>
            <person name="Li R."/>
            <person name="Bao Z."/>
        </authorList>
    </citation>
    <scope>NUCLEOTIDE SEQUENCE [LARGE SCALE GENOMIC DNA]</scope>
    <source>
        <strain evidence="7 8">PY_sf001</strain>
    </source>
</reference>
<feature type="chain" id="PRO_5013052585" evidence="5">
    <location>
        <begin position="18"/>
        <end position="569"/>
    </location>
</feature>
<keyword evidence="8" id="KW-1185">Reference proteome</keyword>
<dbReference type="OrthoDB" id="1719965at2759"/>
<feature type="signal peptide" evidence="5">
    <location>
        <begin position="1"/>
        <end position="17"/>
    </location>
</feature>
<dbReference type="Gene3D" id="3.20.20.80">
    <property type="entry name" value="Glycosidases"/>
    <property type="match status" value="1"/>
</dbReference>
<evidence type="ECO:0000259" key="6">
    <source>
        <dbReference type="PROSITE" id="PS51760"/>
    </source>
</evidence>
<dbReference type="Proteomes" id="UP000242188">
    <property type="component" value="Unassembled WGS sequence"/>
</dbReference>
<accession>A0A210QH56</accession>
<dbReference type="SUPFAM" id="SSF51445">
    <property type="entry name" value="(Trans)glycosidases"/>
    <property type="match status" value="1"/>
</dbReference>
<keyword evidence="3" id="KW-0119">Carbohydrate metabolism</keyword>